<proteinExistence type="predicted"/>
<dbReference type="GO" id="GO:0006511">
    <property type="term" value="P:ubiquitin-dependent protein catabolic process"/>
    <property type="evidence" value="ECO:0007669"/>
    <property type="project" value="TreeGrafter"/>
</dbReference>
<keyword evidence="3" id="KW-0812">Transmembrane</keyword>
<dbReference type="EMBL" id="CCBN010000002">
    <property type="protein sequence ID" value="CDO52089.1"/>
    <property type="molecule type" value="Genomic_DNA"/>
</dbReference>
<dbReference type="STRING" id="1173061.A0A0J9X3X4"/>
<keyword evidence="1" id="KW-0479">Metal-binding</keyword>
<dbReference type="GO" id="GO:0061630">
    <property type="term" value="F:ubiquitin protein ligase activity"/>
    <property type="evidence" value="ECO:0007669"/>
    <property type="project" value="TreeGrafter"/>
</dbReference>
<dbReference type="InterPro" id="IPR001841">
    <property type="entry name" value="Znf_RING"/>
</dbReference>
<gene>
    <name evidence="5" type="ORF">BN980_GECA02s05664g</name>
</gene>
<protein>
    <recommendedName>
        <fullName evidence="4">RING-type domain-containing protein</fullName>
    </recommendedName>
</protein>
<dbReference type="PANTHER" id="PTHR22765:SF413">
    <property type="entry name" value="FINGER DOMAIN PROTEIN, PUTATIVE (AFU_ORTHOLOGUE AFUA_1G04600)-RELATED"/>
    <property type="match status" value="1"/>
</dbReference>
<dbReference type="Gene3D" id="3.30.40.10">
    <property type="entry name" value="Zinc/RING finger domain, C3HC4 (zinc finger)"/>
    <property type="match status" value="1"/>
</dbReference>
<dbReference type="OrthoDB" id="8062037at2759"/>
<feature type="domain" description="RING-type" evidence="4">
    <location>
        <begin position="344"/>
        <end position="387"/>
    </location>
</feature>
<comment type="caution">
    <text evidence="5">The sequence shown here is derived from an EMBL/GenBank/DDBJ whole genome shotgun (WGS) entry which is preliminary data.</text>
</comment>
<keyword evidence="1" id="KW-0862">Zinc</keyword>
<reference evidence="5" key="1">
    <citation type="submission" date="2014-03" db="EMBL/GenBank/DDBJ databases">
        <authorList>
            <person name="Casaregola S."/>
        </authorList>
    </citation>
    <scope>NUCLEOTIDE SEQUENCE [LARGE SCALE GENOMIC DNA]</scope>
    <source>
        <strain evidence="5">CLIB 918</strain>
    </source>
</reference>
<dbReference type="SMART" id="SM00184">
    <property type="entry name" value="RING"/>
    <property type="match status" value="1"/>
</dbReference>
<keyword evidence="3" id="KW-0472">Membrane</keyword>
<feature type="transmembrane region" description="Helical" evidence="3">
    <location>
        <begin position="199"/>
        <end position="225"/>
    </location>
</feature>
<dbReference type="Proteomes" id="UP000242525">
    <property type="component" value="Unassembled WGS sequence"/>
</dbReference>
<keyword evidence="6" id="KW-1185">Reference proteome</keyword>
<evidence type="ECO:0000313" key="5">
    <source>
        <dbReference type="EMBL" id="CDO52089.1"/>
    </source>
</evidence>
<accession>A0A0J9X3X4</accession>
<feature type="region of interest" description="Disordered" evidence="2">
    <location>
        <begin position="272"/>
        <end position="291"/>
    </location>
</feature>
<keyword evidence="1" id="KW-0863">Zinc-finger</keyword>
<dbReference type="Pfam" id="PF13639">
    <property type="entry name" value="zf-RING_2"/>
    <property type="match status" value="1"/>
</dbReference>
<dbReference type="PROSITE" id="PS50089">
    <property type="entry name" value="ZF_RING_2"/>
    <property type="match status" value="1"/>
</dbReference>
<sequence length="493" mass="53481">MASTLALSLYYLGISSNFELGSDFVRSTSDYLYVDYQAELVALTSSDASHGVALWGITYLPTLANSSFSYCTQDSMIPANVPGVTDIPHNATLIAFAPYLSNECGNMIIDQANKDGASLVVFANDTLKSDIQTNGMVSTGMTSVSVVAVSSQTGRSAFSQMSKYSSNTTVPVPGISINNMLPRVGVMVQSQVPSTLPRLWVFVLAVIAGVLAFIVLLSLLLNFVFYMRRRSLRSRILNGEVNLELLGVKRMTVPQEILDTIPIRIYTHGEQHFHNDKGGSNSPTPDANGAAGLGSKGTWKNHLKPHYPRTSAKGSAAAAATAVGASGIGPSRRDIGSGYSQTSCPICLEDFVDKVTSVRELACDHIYHMECIDNFLKTRSSLCPLCKKSTLPPGYLPTSLKLTNATVRREREMRRQQQRSQGSEDVESSVVHSVVSAPRPAATRANNDIEMTAVQNPTAVPQLEALAVTEEEEAAEQLRRPGWRRALHKIFPF</sequence>
<evidence type="ECO:0000256" key="2">
    <source>
        <dbReference type="SAM" id="MobiDB-lite"/>
    </source>
</evidence>
<name>A0A0J9X3X4_GEOCN</name>
<evidence type="ECO:0000256" key="1">
    <source>
        <dbReference type="PROSITE-ProRule" id="PRU00175"/>
    </source>
</evidence>
<feature type="compositionally biased region" description="Low complexity" evidence="2">
    <location>
        <begin position="418"/>
        <end position="436"/>
    </location>
</feature>
<feature type="region of interest" description="Disordered" evidence="2">
    <location>
        <begin position="410"/>
        <end position="442"/>
    </location>
</feature>
<evidence type="ECO:0000313" key="6">
    <source>
        <dbReference type="Proteomes" id="UP000242525"/>
    </source>
</evidence>
<dbReference type="GO" id="GO:0008270">
    <property type="term" value="F:zinc ion binding"/>
    <property type="evidence" value="ECO:0007669"/>
    <property type="project" value="UniProtKB-KW"/>
</dbReference>
<dbReference type="SUPFAM" id="SSF57850">
    <property type="entry name" value="RING/U-box"/>
    <property type="match status" value="1"/>
</dbReference>
<dbReference type="AlphaFoldDB" id="A0A0J9X3X4"/>
<dbReference type="PANTHER" id="PTHR22765">
    <property type="entry name" value="RING FINGER AND PROTEASE ASSOCIATED DOMAIN-CONTAINING"/>
    <property type="match status" value="1"/>
</dbReference>
<dbReference type="GO" id="GO:0005737">
    <property type="term" value="C:cytoplasm"/>
    <property type="evidence" value="ECO:0007669"/>
    <property type="project" value="TreeGrafter"/>
</dbReference>
<dbReference type="InterPro" id="IPR051826">
    <property type="entry name" value="E3_ubiquitin-ligase_domain"/>
</dbReference>
<organism evidence="5 6">
    <name type="scientific">Geotrichum candidum</name>
    <name type="common">Oospora lactis</name>
    <name type="synonym">Dipodascus geotrichum</name>
    <dbReference type="NCBI Taxonomy" id="1173061"/>
    <lineage>
        <taxon>Eukaryota</taxon>
        <taxon>Fungi</taxon>
        <taxon>Dikarya</taxon>
        <taxon>Ascomycota</taxon>
        <taxon>Saccharomycotina</taxon>
        <taxon>Dipodascomycetes</taxon>
        <taxon>Dipodascales</taxon>
        <taxon>Dipodascaceae</taxon>
        <taxon>Geotrichum</taxon>
    </lineage>
</organism>
<dbReference type="InterPro" id="IPR013083">
    <property type="entry name" value="Znf_RING/FYVE/PHD"/>
</dbReference>
<evidence type="ECO:0000259" key="4">
    <source>
        <dbReference type="PROSITE" id="PS50089"/>
    </source>
</evidence>
<evidence type="ECO:0000256" key="3">
    <source>
        <dbReference type="SAM" id="Phobius"/>
    </source>
</evidence>
<keyword evidence="3" id="KW-1133">Transmembrane helix</keyword>